<dbReference type="STRING" id="106549.A0A540LHK7"/>
<keyword evidence="3" id="KW-1185">Reference proteome</keyword>
<evidence type="ECO:0000313" key="2">
    <source>
        <dbReference type="EMBL" id="TQD85956.1"/>
    </source>
</evidence>
<dbReference type="Proteomes" id="UP000315295">
    <property type="component" value="Unassembled WGS sequence"/>
</dbReference>
<dbReference type="AlphaFoldDB" id="A0A540LHK7"/>
<organism evidence="2 3">
    <name type="scientific">Malus baccata</name>
    <name type="common">Siberian crab apple</name>
    <name type="synonym">Pyrus baccata</name>
    <dbReference type="NCBI Taxonomy" id="106549"/>
    <lineage>
        <taxon>Eukaryota</taxon>
        <taxon>Viridiplantae</taxon>
        <taxon>Streptophyta</taxon>
        <taxon>Embryophyta</taxon>
        <taxon>Tracheophyta</taxon>
        <taxon>Spermatophyta</taxon>
        <taxon>Magnoliopsida</taxon>
        <taxon>eudicotyledons</taxon>
        <taxon>Gunneridae</taxon>
        <taxon>Pentapetalae</taxon>
        <taxon>rosids</taxon>
        <taxon>fabids</taxon>
        <taxon>Rosales</taxon>
        <taxon>Rosaceae</taxon>
        <taxon>Amygdaloideae</taxon>
        <taxon>Maleae</taxon>
        <taxon>Malus</taxon>
    </lineage>
</organism>
<accession>A0A540LHK7</accession>
<name>A0A540LHK7_MALBA</name>
<gene>
    <name evidence="2" type="ORF">C1H46_028502</name>
</gene>
<comment type="caution">
    <text evidence="2">The sequence shown here is derived from an EMBL/GenBank/DDBJ whole genome shotgun (WGS) entry which is preliminary data.</text>
</comment>
<sequence>MASSGSGQASPPYRPYRHLRILPESAMSCVKFSSDGSLLASASARQDRHPLVRLLPNPPSSPLRPLRRHLQPRLVIRRPHPSHLGRRFPRRRLR</sequence>
<evidence type="ECO:0000256" key="1">
    <source>
        <dbReference type="SAM" id="MobiDB-lite"/>
    </source>
</evidence>
<proteinExistence type="predicted"/>
<reference evidence="2 3" key="1">
    <citation type="journal article" date="2019" name="G3 (Bethesda)">
        <title>Sequencing of a Wild Apple (Malus baccata) Genome Unravels the Differences Between Cultivated and Wild Apple Species Regarding Disease Resistance and Cold Tolerance.</title>
        <authorList>
            <person name="Chen X."/>
        </authorList>
    </citation>
    <scope>NUCLEOTIDE SEQUENCE [LARGE SCALE GENOMIC DNA]</scope>
    <source>
        <strain evidence="3">cv. Shandingzi</strain>
        <tissue evidence="2">Leaves</tissue>
    </source>
</reference>
<protein>
    <submittedName>
        <fullName evidence="2">Uncharacterized protein</fullName>
    </submittedName>
</protein>
<evidence type="ECO:0000313" key="3">
    <source>
        <dbReference type="Proteomes" id="UP000315295"/>
    </source>
</evidence>
<feature type="region of interest" description="Disordered" evidence="1">
    <location>
        <begin position="41"/>
        <end position="66"/>
    </location>
</feature>
<dbReference type="EMBL" id="VIEB01000582">
    <property type="protein sequence ID" value="TQD85956.1"/>
    <property type="molecule type" value="Genomic_DNA"/>
</dbReference>